<dbReference type="FunFam" id="3.20.20.150:FF:000002">
    <property type="entry name" value="Xylose isomerase"/>
    <property type="match status" value="1"/>
</dbReference>
<feature type="binding site" evidence="9">
    <location>
        <position position="345"/>
    </location>
    <ligand>
        <name>Mg(2+)</name>
        <dbReference type="ChEBI" id="CHEBI:18420"/>
        <label>1</label>
    </ligand>
</feature>
<dbReference type="PRINTS" id="PR00688">
    <property type="entry name" value="XYLOSISMRASE"/>
</dbReference>
<evidence type="ECO:0000313" key="12">
    <source>
        <dbReference type="EMBL" id="QEN09369.1"/>
    </source>
</evidence>
<feature type="binding site" evidence="9">
    <location>
        <position position="313"/>
    </location>
    <ligand>
        <name>Mg(2+)</name>
        <dbReference type="ChEBI" id="CHEBI:18420"/>
        <label>2</label>
    </ligand>
</feature>
<organism evidence="12 13">
    <name type="scientific">Oceanispirochaeta crateris</name>
    <dbReference type="NCBI Taxonomy" id="2518645"/>
    <lineage>
        <taxon>Bacteria</taxon>
        <taxon>Pseudomonadati</taxon>
        <taxon>Spirochaetota</taxon>
        <taxon>Spirochaetia</taxon>
        <taxon>Spirochaetales</taxon>
        <taxon>Spirochaetaceae</taxon>
        <taxon>Oceanispirochaeta</taxon>
    </lineage>
</organism>
<dbReference type="OrthoDB" id="9763981at2"/>
<evidence type="ECO:0000256" key="6">
    <source>
        <dbReference type="ARBA" id="ARBA00023235"/>
    </source>
</evidence>
<keyword evidence="4 9" id="KW-0859">Xylose metabolism</keyword>
<evidence type="ECO:0000256" key="9">
    <source>
        <dbReference type="HAMAP-Rule" id="MF_00455"/>
    </source>
</evidence>
<keyword evidence="13" id="KW-1185">Reference proteome</keyword>
<keyword evidence="6 9" id="KW-0413">Isomerase</keyword>
<evidence type="ECO:0000256" key="5">
    <source>
        <dbReference type="ARBA" id="ARBA00022723"/>
    </source>
</evidence>
<protein>
    <recommendedName>
        <fullName evidence="3 9">Xylose isomerase</fullName>
        <ecNumber evidence="3 9">5.3.1.5</ecNumber>
    </recommendedName>
</protein>
<feature type="active site" evidence="9">
    <location>
        <position position="107"/>
    </location>
</feature>
<dbReference type="EC" id="5.3.1.5" evidence="3 9"/>
<dbReference type="HAMAP" id="MF_00455">
    <property type="entry name" value="Xylose_isom_A"/>
    <property type="match status" value="1"/>
</dbReference>
<dbReference type="InterPro" id="IPR036237">
    <property type="entry name" value="Xyl_isomerase-like_sf"/>
</dbReference>
<comment type="subcellular location">
    <subcellularLocation>
        <location evidence="9 11">Cytoplasm</location>
    </subcellularLocation>
</comment>
<evidence type="ECO:0000256" key="10">
    <source>
        <dbReference type="RuleBase" id="RU000609"/>
    </source>
</evidence>
<dbReference type="InterPro" id="IPR001998">
    <property type="entry name" value="Xylose_isomerase"/>
</dbReference>
<gene>
    <name evidence="9 12" type="primary">xylA</name>
    <name evidence="12" type="ORF">EXM22_15805</name>
</gene>
<dbReference type="KEGG" id="ock:EXM22_15805"/>
<evidence type="ECO:0000256" key="2">
    <source>
        <dbReference type="ARBA" id="ARBA00011881"/>
    </source>
</evidence>
<feature type="binding site" evidence="9">
    <location>
        <position position="315"/>
    </location>
    <ligand>
        <name>Mg(2+)</name>
        <dbReference type="ChEBI" id="CHEBI:18420"/>
        <label>2</label>
    </ligand>
</feature>
<dbReference type="AlphaFoldDB" id="A0A5C1QQ95"/>
<evidence type="ECO:0000256" key="1">
    <source>
        <dbReference type="ARBA" id="ARBA00005765"/>
    </source>
</evidence>
<comment type="similarity">
    <text evidence="1 9 10">Belongs to the xylose isomerase family.</text>
</comment>
<evidence type="ECO:0000256" key="4">
    <source>
        <dbReference type="ARBA" id="ARBA00022629"/>
    </source>
</evidence>
<name>A0A5C1QQ95_9SPIO</name>
<dbReference type="GO" id="GO:0005737">
    <property type="term" value="C:cytoplasm"/>
    <property type="evidence" value="ECO:0007669"/>
    <property type="project" value="UniProtKB-SubCell"/>
</dbReference>
<dbReference type="PANTHER" id="PTHR48408">
    <property type="match status" value="1"/>
</dbReference>
<comment type="cofactor">
    <cofactor evidence="9">
        <name>Mg(2+)</name>
        <dbReference type="ChEBI" id="CHEBI:18420"/>
    </cofactor>
    <text evidence="9">Binds 2 magnesium ions per subunit.</text>
</comment>
<dbReference type="PROSITE" id="PS51415">
    <property type="entry name" value="XYLOSE_ISOMERASE"/>
    <property type="match status" value="1"/>
</dbReference>
<dbReference type="GO" id="GO:0042732">
    <property type="term" value="P:D-xylose metabolic process"/>
    <property type="evidence" value="ECO:0007669"/>
    <property type="project" value="UniProtKB-UniRule"/>
</dbReference>
<dbReference type="NCBIfam" id="NF003998">
    <property type="entry name" value="PRK05474.1"/>
    <property type="match status" value="1"/>
</dbReference>
<dbReference type="InterPro" id="IPR013452">
    <property type="entry name" value="Xylose_isom_bac"/>
</dbReference>
<reference evidence="12 13" key="1">
    <citation type="submission" date="2019-02" db="EMBL/GenBank/DDBJ databases">
        <title>Complete Genome Sequence and Methylome Analysis of free living Spirochaetas.</title>
        <authorList>
            <person name="Fomenkov A."/>
            <person name="Dubinina G."/>
            <person name="Leshcheva N."/>
            <person name="Mikheeva N."/>
            <person name="Grabovich M."/>
            <person name="Vincze T."/>
            <person name="Roberts R.J."/>
        </authorList>
    </citation>
    <scope>NUCLEOTIDE SEQUENCE [LARGE SCALE GENOMIC DNA]</scope>
    <source>
        <strain evidence="12 13">K2</strain>
    </source>
</reference>
<keyword evidence="5 9" id="KW-0479">Metal-binding</keyword>
<sequence>MSQVFIGDKEYFKGIGKIPFEGKGSDNPLAFKFYDENKKVLGKTMKDHLRFGIAYWHSFCADGGDPFGNATLIHPWAQAEGLEKARNKADAAFEFISKLGAPYYCFHDVDASPEGSNLSEYESNLQTVTKMLKERQDATGIKLLWNTANLFSNPRYMNGASTNPDFRVLAYGAAQIKACLEANVALGGEGYTFWGGREGYMSLYNTNMKREKDHLAQFLIAARDYGRKIGFKGKFYIEPKPMEPSKHQYDYDAETVINFIKSNGLEEDFACNIEANHATLAGHSFEHDIQLSAEYGLLGSVDANRGDMQNGWDTDQFPHSVYETTEVMRIILAMGGFKTGGLNFDAKIRRNSTDMEDLFLAHIGGMDTFALGLEMAAKIQEDGRMDKMKSSRYSSFDSGYGKDFEDGKLTLEDLTKLAHENGEPAIISGKQELFENLVNEALFG</sequence>
<keyword evidence="9" id="KW-0460">Magnesium</keyword>
<dbReference type="GO" id="GO:0000287">
    <property type="term" value="F:magnesium ion binding"/>
    <property type="evidence" value="ECO:0007669"/>
    <property type="project" value="UniProtKB-UniRule"/>
</dbReference>
<evidence type="ECO:0000256" key="7">
    <source>
        <dbReference type="ARBA" id="ARBA00023277"/>
    </source>
</evidence>
<dbReference type="RefSeq" id="WP_149487444.1">
    <property type="nucleotide sequence ID" value="NZ_CP036150.1"/>
</dbReference>
<feature type="active site" evidence="9">
    <location>
        <position position="110"/>
    </location>
</feature>
<dbReference type="Gene3D" id="3.20.20.150">
    <property type="entry name" value="Divalent-metal-dependent TIM barrel enzymes"/>
    <property type="match status" value="1"/>
</dbReference>
<accession>A0A5C1QQ95</accession>
<comment type="subunit">
    <text evidence="2 9 11">Homotetramer.</text>
</comment>
<keyword evidence="7 9" id="KW-0119">Carbohydrate metabolism</keyword>
<evidence type="ECO:0000256" key="8">
    <source>
        <dbReference type="ARBA" id="ARBA00033659"/>
    </source>
</evidence>
<evidence type="ECO:0000256" key="11">
    <source>
        <dbReference type="RuleBase" id="RU000610"/>
    </source>
</evidence>
<feature type="binding site" evidence="9">
    <location>
        <position position="238"/>
    </location>
    <ligand>
        <name>Mg(2+)</name>
        <dbReference type="ChEBI" id="CHEBI:18420"/>
        <label>1</label>
    </ligand>
</feature>
<feature type="binding site" evidence="9">
    <location>
        <position position="274"/>
    </location>
    <ligand>
        <name>Mg(2+)</name>
        <dbReference type="ChEBI" id="CHEBI:18420"/>
        <label>2</label>
    </ligand>
</feature>
<feature type="binding site" evidence="9">
    <location>
        <position position="277"/>
    </location>
    <ligand>
        <name>Mg(2+)</name>
        <dbReference type="ChEBI" id="CHEBI:18420"/>
        <label>2</label>
    </ligand>
</feature>
<proteinExistence type="inferred from homology"/>
<dbReference type="PANTHER" id="PTHR48408:SF1">
    <property type="entry name" value="XYLOSE ISOMERASE"/>
    <property type="match status" value="1"/>
</dbReference>
<dbReference type="GO" id="GO:0009045">
    <property type="term" value="F:xylose isomerase activity"/>
    <property type="evidence" value="ECO:0007669"/>
    <property type="project" value="UniProtKB-UniRule"/>
</dbReference>
<feature type="binding site" evidence="9">
    <location>
        <position position="302"/>
    </location>
    <ligand>
        <name>Mg(2+)</name>
        <dbReference type="ChEBI" id="CHEBI:18420"/>
        <label>1</label>
    </ligand>
</feature>
<dbReference type="Proteomes" id="UP000324209">
    <property type="component" value="Chromosome"/>
</dbReference>
<dbReference type="NCBIfam" id="TIGR02630">
    <property type="entry name" value="xylose_isom_A"/>
    <property type="match status" value="1"/>
</dbReference>
<dbReference type="SUPFAM" id="SSF51658">
    <property type="entry name" value="Xylose isomerase-like"/>
    <property type="match status" value="1"/>
</dbReference>
<comment type="catalytic activity">
    <reaction evidence="8 9 10">
        <text>alpha-D-xylose = alpha-D-xylulofuranose</text>
        <dbReference type="Rhea" id="RHEA:22816"/>
        <dbReference type="ChEBI" id="CHEBI:28518"/>
        <dbReference type="ChEBI" id="CHEBI:188998"/>
        <dbReference type="EC" id="5.3.1.5"/>
    </reaction>
</comment>
<dbReference type="EMBL" id="CP036150">
    <property type="protein sequence ID" value="QEN09369.1"/>
    <property type="molecule type" value="Genomic_DNA"/>
</dbReference>
<evidence type="ECO:0000256" key="3">
    <source>
        <dbReference type="ARBA" id="ARBA00011958"/>
    </source>
</evidence>
<evidence type="ECO:0000313" key="13">
    <source>
        <dbReference type="Proteomes" id="UP000324209"/>
    </source>
</evidence>
<feature type="binding site" evidence="9">
    <location>
        <position position="274"/>
    </location>
    <ligand>
        <name>Mg(2+)</name>
        <dbReference type="ChEBI" id="CHEBI:18420"/>
        <label>1</label>
    </ligand>
</feature>
<keyword evidence="9" id="KW-0963">Cytoplasm</keyword>